<dbReference type="Proteomes" id="UP001550535">
    <property type="component" value="Unassembled WGS sequence"/>
</dbReference>
<dbReference type="RefSeq" id="WP_357989869.1">
    <property type="nucleotide sequence ID" value="NZ_JBEYBR010000002.1"/>
</dbReference>
<keyword evidence="2" id="KW-1185">Reference proteome</keyword>
<protein>
    <submittedName>
        <fullName evidence="1">Uncharacterized protein</fullName>
    </submittedName>
</protein>
<gene>
    <name evidence="1" type="ORF">ABZ507_01380</name>
</gene>
<sequence length="107" mass="11008">MIAVLTPALAEVTGHVPAARAVLGPVTRLGIYMRVAKPVNTRQTAAARSGVSGRCPQFADAVGGGIDLRVGLRFTALAALGAANPLRPYLAGRVSRGFARAIGHHGR</sequence>
<comment type="caution">
    <text evidence="1">The sequence shown here is derived from an EMBL/GenBank/DDBJ whole genome shotgun (WGS) entry which is preliminary data.</text>
</comment>
<evidence type="ECO:0000313" key="2">
    <source>
        <dbReference type="Proteomes" id="UP001550535"/>
    </source>
</evidence>
<evidence type="ECO:0000313" key="1">
    <source>
        <dbReference type="EMBL" id="MEU2120456.1"/>
    </source>
</evidence>
<proteinExistence type="predicted"/>
<accession>A0ABV2X3H6</accession>
<dbReference type="EMBL" id="JBEYBR010000002">
    <property type="protein sequence ID" value="MEU2120456.1"/>
    <property type="molecule type" value="Genomic_DNA"/>
</dbReference>
<name>A0ABV2X3H6_9NOCA</name>
<organism evidence="1 2">
    <name type="scientific">Nocardia niwae</name>
    <dbReference type="NCBI Taxonomy" id="626084"/>
    <lineage>
        <taxon>Bacteria</taxon>
        <taxon>Bacillati</taxon>
        <taxon>Actinomycetota</taxon>
        <taxon>Actinomycetes</taxon>
        <taxon>Mycobacteriales</taxon>
        <taxon>Nocardiaceae</taxon>
        <taxon>Nocardia</taxon>
    </lineage>
</organism>
<reference evidence="1 2" key="1">
    <citation type="submission" date="2024-06" db="EMBL/GenBank/DDBJ databases">
        <title>The Natural Products Discovery Center: Release of the First 8490 Sequenced Strains for Exploring Actinobacteria Biosynthetic Diversity.</title>
        <authorList>
            <person name="Kalkreuter E."/>
            <person name="Kautsar S.A."/>
            <person name="Yang D."/>
            <person name="Bader C.D."/>
            <person name="Teijaro C.N."/>
            <person name="Fluegel L."/>
            <person name="Davis C.M."/>
            <person name="Simpson J.R."/>
            <person name="Lauterbach L."/>
            <person name="Steele A.D."/>
            <person name="Gui C."/>
            <person name="Meng S."/>
            <person name="Li G."/>
            <person name="Viehrig K."/>
            <person name="Ye F."/>
            <person name="Su P."/>
            <person name="Kiefer A.F."/>
            <person name="Nichols A."/>
            <person name="Cepeda A.J."/>
            <person name="Yan W."/>
            <person name="Fan B."/>
            <person name="Jiang Y."/>
            <person name="Adhikari A."/>
            <person name="Zheng C.-J."/>
            <person name="Schuster L."/>
            <person name="Cowan T.M."/>
            <person name="Smanski M.J."/>
            <person name="Chevrette M.G."/>
            <person name="De Carvalho L.P.S."/>
            <person name="Shen B."/>
        </authorList>
    </citation>
    <scope>NUCLEOTIDE SEQUENCE [LARGE SCALE GENOMIC DNA]</scope>
    <source>
        <strain evidence="1 2">NPDC019434</strain>
    </source>
</reference>